<gene>
    <name evidence="1" type="ORF">LCGC14_2923960</name>
</gene>
<sequence>MARRKLSEKNIRKLTRMGGGRSMGLTLPIEILHKLKWRERQKIVVRQSGKKIILEDWKK</sequence>
<proteinExistence type="predicted"/>
<reference evidence="1" key="1">
    <citation type="journal article" date="2015" name="Nature">
        <title>Complex archaea that bridge the gap between prokaryotes and eukaryotes.</title>
        <authorList>
            <person name="Spang A."/>
            <person name="Saw J.H."/>
            <person name="Jorgensen S.L."/>
            <person name="Zaremba-Niedzwiedzka K."/>
            <person name="Martijn J."/>
            <person name="Lind A.E."/>
            <person name="van Eijk R."/>
            <person name="Schleper C."/>
            <person name="Guy L."/>
            <person name="Ettema T.J."/>
        </authorList>
    </citation>
    <scope>NUCLEOTIDE SEQUENCE</scope>
</reference>
<accession>A0A0F8ZVI6</accession>
<evidence type="ECO:0000313" key="1">
    <source>
        <dbReference type="EMBL" id="KKK70439.1"/>
    </source>
</evidence>
<evidence type="ECO:0008006" key="2">
    <source>
        <dbReference type="Google" id="ProtNLM"/>
    </source>
</evidence>
<dbReference type="SUPFAM" id="SSF89447">
    <property type="entry name" value="AbrB/MazE/MraZ-like"/>
    <property type="match status" value="1"/>
</dbReference>
<name>A0A0F8ZVI6_9ZZZZ</name>
<dbReference type="AlphaFoldDB" id="A0A0F8ZVI6"/>
<dbReference type="InterPro" id="IPR037914">
    <property type="entry name" value="SpoVT-AbrB_sf"/>
</dbReference>
<comment type="caution">
    <text evidence="1">The sequence shown here is derived from an EMBL/GenBank/DDBJ whole genome shotgun (WGS) entry which is preliminary data.</text>
</comment>
<dbReference type="EMBL" id="LAZR01058190">
    <property type="protein sequence ID" value="KKK70439.1"/>
    <property type="molecule type" value="Genomic_DNA"/>
</dbReference>
<organism evidence="1">
    <name type="scientific">marine sediment metagenome</name>
    <dbReference type="NCBI Taxonomy" id="412755"/>
    <lineage>
        <taxon>unclassified sequences</taxon>
        <taxon>metagenomes</taxon>
        <taxon>ecological metagenomes</taxon>
    </lineage>
</organism>
<protein>
    <recommendedName>
        <fullName evidence="2">SpoVT-AbrB domain-containing protein</fullName>
    </recommendedName>
</protein>